<reference evidence="1 2" key="1">
    <citation type="submission" date="2021-05" db="EMBL/GenBank/DDBJ databases">
        <title>Genetic and Functional Diversity in Clade A Lucinid endosymbionts from the Bahamas.</title>
        <authorList>
            <person name="Giani N.M."/>
            <person name="Engel A.S."/>
            <person name="Campbell B.J."/>
        </authorList>
    </citation>
    <scope>NUCLEOTIDE SEQUENCE [LARGE SCALE GENOMIC DNA]</scope>
    <source>
        <strain evidence="1">LUC16012Gg_MoonRockCtena</strain>
    </source>
</reference>
<dbReference type="EMBL" id="JAHHGM010000003">
    <property type="protein sequence ID" value="MBT2988235.1"/>
    <property type="molecule type" value="Genomic_DNA"/>
</dbReference>
<gene>
    <name evidence="1" type="ORF">KME65_04670</name>
</gene>
<dbReference type="GO" id="GO:0003677">
    <property type="term" value="F:DNA binding"/>
    <property type="evidence" value="ECO:0007669"/>
    <property type="project" value="UniProtKB-KW"/>
</dbReference>
<keyword evidence="1" id="KW-0238">DNA-binding</keyword>
<evidence type="ECO:0000313" key="1">
    <source>
        <dbReference type="EMBL" id="MBT2988235.1"/>
    </source>
</evidence>
<dbReference type="Proteomes" id="UP000770889">
    <property type="component" value="Unassembled WGS sequence"/>
</dbReference>
<protein>
    <submittedName>
        <fullName evidence="1">DNA-binding protein</fullName>
    </submittedName>
</protein>
<name>A0A944QTX7_9GAMM</name>
<dbReference type="Gene3D" id="1.20.120.330">
    <property type="entry name" value="Nucleotidyltransferases domain 2"/>
    <property type="match status" value="1"/>
</dbReference>
<accession>A0A944QTX7</accession>
<organism evidence="1 2">
    <name type="scientific">Candidatus Thiodiazotropha taylori</name>
    <dbReference type="NCBI Taxonomy" id="2792791"/>
    <lineage>
        <taxon>Bacteria</taxon>
        <taxon>Pseudomonadati</taxon>
        <taxon>Pseudomonadota</taxon>
        <taxon>Gammaproteobacteria</taxon>
        <taxon>Chromatiales</taxon>
        <taxon>Sedimenticolaceae</taxon>
        <taxon>Candidatus Thiodiazotropha</taxon>
    </lineage>
</organism>
<dbReference type="AlphaFoldDB" id="A0A944QTX7"/>
<sequence>MSLQSLVGRTLEEIEPDAVVIKRLVAAATGNIADAKVDKISFENRFDAAYKAIMQLANIALQANGYRTLTSRPGHHTTMIQLLSQTVGLDKPTVIVLDALRKQRNIADYTGDNVPASTVNECIGQAESLLDRVRDWLKNNRPDLIV</sequence>
<evidence type="ECO:0000313" key="2">
    <source>
        <dbReference type="Proteomes" id="UP000770889"/>
    </source>
</evidence>
<comment type="caution">
    <text evidence="1">The sequence shown here is derived from an EMBL/GenBank/DDBJ whole genome shotgun (WGS) entry which is preliminary data.</text>
</comment>
<proteinExistence type="predicted"/>